<dbReference type="OrthoDB" id="2599194at2"/>
<dbReference type="Pfam" id="PF07606">
    <property type="entry name" value="DUF1569"/>
    <property type="match status" value="1"/>
</dbReference>
<keyword evidence="2" id="KW-1185">Reference proteome</keyword>
<dbReference type="RefSeq" id="WP_116723482.1">
    <property type="nucleotide sequence ID" value="NZ_QCZI01000001.1"/>
</dbReference>
<evidence type="ECO:0008006" key="3">
    <source>
        <dbReference type="Google" id="ProtNLM"/>
    </source>
</evidence>
<name>A0A2U1JQ76_9FLAO</name>
<comment type="caution">
    <text evidence="1">The sequence shown here is derived from an EMBL/GenBank/DDBJ whole genome shotgun (WGS) entry which is preliminary data.</text>
</comment>
<dbReference type="Gene3D" id="1.20.120.450">
    <property type="entry name" value="dinb family like domain"/>
    <property type="match status" value="1"/>
</dbReference>
<protein>
    <recommendedName>
        <fullName evidence="3">DUF1569 domain-containing protein</fullName>
    </recommendedName>
</protein>
<dbReference type="InterPro" id="IPR011463">
    <property type="entry name" value="DUF1569"/>
</dbReference>
<dbReference type="InterPro" id="IPR034660">
    <property type="entry name" value="DinB/YfiT-like"/>
</dbReference>
<sequence>MNSIFDSAGNEAMIVRINKLIPESQPLWGKMSVDQMLKHTDAAVEVAFGTKQLKINFLMKFLGKMLKNKVFNSEFKKNSPTAPEFIFSDKYDFETSKKDLIEKFSRFAQGHQSIKIMKHPFWGAMNYDEWDLLMWKHLDHHLKQFGV</sequence>
<proteinExistence type="predicted"/>
<evidence type="ECO:0000313" key="1">
    <source>
        <dbReference type="EMBL" id="PWA07336.1"/>
    </source>
</evidence>
<evidence type="ECO:0000313" key="2">
    <source>
        <dbReference type="Proteomes" id="UP000245449"/>
    </source>
</evidence>
<accession>A0A2U1JQ76</accession>
<dbReference type="AlphaFoldDB" id="A0A2U1JQ76"/>
<dbReference type="EMBL" id="QCZI01000001">
    <property type="protein sequence ID" value="PWA07336.1"/>
    <property type="molecule type" value="Genomic_DNA"/>
</dbReference>
<organism evidence="1 2">
    <name type="scientific">Flavobacterium psychrotolerans</name>
    <dbReference type="NCBI Taxonomy" id="2169410"/>
    <lineage>
        <taxon>Bacteria</taxon>
        <taxon>Pseudomonadati</taxon>
        <taxon>Bacteroidota</taxon>
        <taxon>Flavobacteriia</taxon>
        <taxon>Flavobacteriales</taxon>
        <taxon>Flavobacteriaceae</taxon>
        <taxon>Flavobacterium</taxon>
    </lineage>
</organism>
<gene>
    <name evidence="1" type="ORF">DB895_01025</name>
</gene>
<reference evidence="1 2" key="1">
    <citation type="submission" date="2018-04" db="EMBL/GenBank/DDBJ databases">
        <title>Flavobacterium sp. nov., isolated from glacier ice.</title>
        <authorList>
            <person name="Liu Q."/>
            <person name="Xin Y.-H."/>
        </authorList>
    </citation>
    <scope>NUCLEOTIDE SEQUENCE [LARGE SCALE GENOMIC DNA]</scope>
    <source>
        <strain evidence="1 2">RB1R5</strain>
    </source>
</reference>
<dbReference type="Proteomes" id="UP000245449">
    <property type="component" value="Unassembled WGS sequence"/>
</dbReference>